<dbReference type="RefSeq" id="WP_124219848.1">
    <property type="nucleotide sequence ID" value="NZ_RKRF01000007.1"/>
</dbReference>
<reference evidence="3 4" key="1">
    <citation type="submission" date="2018-11" db="EMBL/GenBank/DDBJ databases">
        <title>Genomic Encyclopedia of Type Strains, Phase IV (KMG-IV): sequencing the most valuable type-strain genomes for metagenomic binning, comparative biology and taxonomic classification.</title>
        <authorList>
            <person name="Goeker M."/>
        </authorList>
    </citation>
    <scope>NUCLEOTIDE SEQUENCE [LARGE SCALE GENOMIC DNA]</scope>
    <source>
        <strain evidence="3 4">DSM 18090</strain>
    </source>
</reference>
<dbReference type="GO" id="GO:0004413">
    <property type="term" value="F:homoserine kinase activity"/>
    <property type="evidence" value="ECO:0007669"/>
    <property type="project" value="TreeGrafter"/>
</dbReference>
<comment type="caution">
    <text evidence="3">The sequence shown here is derived from an EMBL/GenBank/DDBJ whole genome shotgun (WGS) entry which is preliminary data.</text>
</comment>
<dbReference type="Gene3D" id="3.30.200.20">
    <property type="entry name" value="Phosphorylase Kinase, domain 1"/>
    <property type="match status" value="1"/>
</dbReference>
<organism evidence="3 4">
    <name type="scientific">Aquisalibacillus elongatus</name>
    <dbReference type="NCBI Taxonomy" id="485577"/>
    <lineage>
        <taxon>Bacteria</taxon>
        <taxon>Bacillati</taxon>
        <taxon>Bacillota</taxon>
        <taxon>Bacilli</taxon>
        <taxon>Bacillales</taxon>
        <taxon>Bacillaceae</taxon>
        <taxon>Aquisalibacillus</taxon>
    </lineage>
</organism>
<dbReference type="InterPro" id="IPR050249">
    <property type="entry name" value="Pseudomonas-type_ThrB"/>
</dbReference>
<dbReference type="AlphaFoldDB" id="A0A3N5CAZ2"/>
<dbReference type="PANTHER" id="PTHR21064">
    <property type="entry name" value="AMINOGLYCOSIDE PHOSPHOTRANSFERASE DOMAIN-CONTAINING PROTEIN-RELATED"/>
    <property type="match status" value="1"/>
</dbReference>
<keyword evidence="3" id="KW-0418">Kinase</keyword>
<dbReference type="EMBL" id="RKRF01000007">
    <property type="protein sequence ID" value="RPF55875.1"/>
    <property type="molecule type" value="Genomic_DNA"/>
</dbReference>
<accession>A0A3N5CAZ2</accession>
<name>A0A3N5CAZ2_9BACI</name>
<evidence type="ECO:0000259" key="2">
    <source>
        <dbReference type="Pfam" id="PF01636"/>
    </source>
</evidence>
<evidence type="ECO:0000256" key="1">
    <source>
        <dbReference type="ARBA" id="ARBA00038240"/>
    </source>
</evidence>
<dbReference type="OrthoDB" id="9800774at2"/>
<dbReference type="Proteomes" id="UP000276443">
    <property type="component" value="Unassembled WGS sequence"/>
</dbReference>
<evidence type="ECO:0000313" key="4">
    <source>
        <dbReference type="Proteomes" id="UP000276443"/>
    </source>
</evidence>
<protein>
    <submittedName>
        <fullName evidence="3">Ser/Thr protein kinase RdoA (MazF antagonist)</fullName>
    </submittedName>
</protein>
<dbReference type="PANTHER" id="PTHR21064:SF6">
    <property type="entry name" value="AMINOGLYCOSIDE PHOSPHOTRANSFERASE DOMAIN-CONTAINING PROTEIN"/>
    <property type="match status" value="1"/>
</dbReference>
<gene>
    <name evidence="3" type="ORF">EDC24_0761</name>
</gene>
<comment type="similarity">
    <text evidence="1">Belongs to the pseudomonas-type ThrB family.</text>
</comment>
<proteinExistence type="inferred from homology"/>
<dbReference type="InterPro" id="IPR002575">
    <property type="entry name" value="Aminoglycoside_PTrfase"/>
</dbReference>
<sequence>MEIKTKHSLIKDSSIMELMNYYDLPKINNCEFLTRGLNDSYLITTRRDNYIFRIYRHNWRTENDILFELGFLCHLKEYGQHVATPIKTKDDAWLINIDAPEGIRYGVLFTYAKGQRPEINEEDCLLMGKSLGLLHNCSDTFKHDNDRSFSLNFDHLLNEPLSVISPIIHNIFGEEQVQFLEHTTTNIINELKNRNLDYGICHGDFHNFNMHLSNRDLEVFDFDCCGYGYRAYDIAVFWWNLKSNYPQLEEDCWKAFLKGYRSQRSLSEEDMKSLPLFVTARRIWLVGTMINNDDVWGRNWINQSNLTNFLKDLKKDIGTF</sequence>
<keyword evidence="4" id="KW-1185">Reference proteome</keyword>
<keyword evidence="3" id="KW-0808">Transferase</keyword>
<dbReference type="InterPro" id="IPR011009">
    <property type="entry name" value="Kinase-like_dom_sf"/>
</dbReference>
<evidence type="ECO:0000313" key="3">
    <source>
        <dbReference type="EMBL" id="RPF55875.1"/>
    </source>
</evidence>
<dbReference type="Gene3D" id="3.90.1200.10">
    <property type="match status" value="1"/>
</dbReference>
<dbReference type="GO" id="GO:0009088">
    <property type="term" value="P:threonine biosynthetic process"/>
    <property type="evidence" value="ECO:0007669"/>
    <property type="project" value="TreeGrafter"/>
</dbReference>
<dbReference type="SUPFAM" id="SSF56112">
    <property type="entry name" value="Protein kinase-like (PK-like)"/>
    <property type="match status" value="1"/>
</dbReference>
<dbReference type="Pfam" id="PF01636">
    <property type="entry name" value="APH"/>
    <property type="match status" value="1"/>
</dbReference>
<feature type="domain" description="Aminoglycoside phosphotransferase" evidence="2">
    <location>
        <begin position="38"/>
        <end position="244"/>
    </location>
</feature>